<dbReference type="HAMAP" id="MF_02088">
    <property type="entry name" value="Q_prec_transport"/>
    <property type="match status" value="1"/>
</dbReference>
<dbReference type="GO" id="GO:0005886">
    <property type="term" value="C:plasma membrane"/>
    <property type="evidence" value="ECO:0007669"/>
    <property type="project" value="UniProtKB-SubCell"/>
</dbReference>
<keyword evidence="1" id="KW-0813">Transport</keyword>
<dbReference type="PANTHER" id="PTHR34300:SF2">
    <property type="entry name" value="QUEUOSINE PRECURSOR TRANSPORTER-RELATED"/>
    <property type="match status" value="1"/>
</dbReference>
<feature type="transmembrane region" description="Helical" evidence="1">
    <location>
        <begin position="40"/>
        <end position="56"/>
    </location>
</feature>
<comment type="caution">
    <text evidence="2">The sequence shown here is derived from an EMBL/GenBank/DDBJ whole genome shotgun (WGS) entry which is preliminary data.</text>
</comment>
<feature type="transmembrane region" description="Helical" evidence="1">
    <location>
        <begin position="16"/>
        <end position="33"/>
    </location>
</feature>
<accession>A0YCE8</accession>
<dbReference type="Pfam" id="PF02592">
    <property type="entry name" value="Vut_1"/>
    <property type="match status" value="1"/>
</dbReference>
<dbReference type="EMBL" id="AAVT01000003">
    <property type="protein sequence ID" value="EAW31467.1"/>
    <property type="molecule type" value="Genomic_DNA"/>
</dbReference>
<dbReference type="STRING" id="247633.GP2143_07954"/>
<gene>
    <name evidence="2" type="ORF">GP2143_07954</name>
</gene>
<evidence type="ECO:0000313" key="2">
    <source>
        <dbReference type="EMBL" id="EAW31467.1"/>
    </source>
</evidence>
<dbReference type="OrthoDB" id="9805479at2"/>
<reference evidence="2 3" key="1">
    <citation type="journal article" date="2010" name="J. Bacteriol.">
        <title>Genome sequence of the oligotrophic marine Gammaproteobacterium HTCC2143, isolated from the Oregon Coast.</title>
        <authorList>
            <person name="Oh H.M."/>
            <person name="Kang I."/>
            <person name="Ferriera S."/>
            <person name="Giovannoni S.J."/>
            <person name="Cho J.C."/>
        </authorList>
    </citation>
    <scope>NUCLEOTIDE SEQUENCE [LARGE SCALE GENOMIC DNA]</scope>
    <source>
        <strain evidence="2 3">HTCC2143</strain>
    </source>
</reference>
<dbReference type="PANTHER" id="PTHR34300">
    <property type="entry name" value="QUEUOSINE PRECURSOR TRANSPORTER-RELATED"/>
    <property type="match status" value="1"/>
</dbReference>
<keyword evidence="1" id="KW-0997">Cell inner membrane</keyword>
<keyword evidence="3" id="KW-1185">Reference proteome</keyword>
<comment type="function">
    <text evidence="1">Involved in the import of queuosine (Q) precursors, required for Q precursor salvage.</text>
</comment>
<evidence type="ECO:0000313" key="3">
    <source>
        <dbReference type="Proteomes" id="UP000004931"/>
    </source>
</evidence>
<sequence>MLTDFFAHFFSTQQELLWFATIAIDLGFAVLLYRMFGRQGLYASIVISLLLANLQGPKLTEIFGMQTSMGVILYSSIYFSTDLLSERYGRREANRAVMVGFVVSIIIIVMISMSLMYLPSSNPNTAVFAASIHEATQTLFNFTPRFILGSLLAYFISQRFDVWIFHYIKEKTQGRHLWLRNNLSTMVSQAIDTVIYGVVVWWGVVDFTTAMQLALAKYVFKLLIALTDTPFLYWARTWNVDSKDWVVEAETAKSR</sequence>
<dbReference type="GO" id="GO:0022857">
    <property type="term" value="F:transmembrane transporter activity"/>
    <property type="evidence" value="ECO:0007669"/>
    <property type="project" value="UniProtKB-UniRule"/>
</dbReference>
<keyword evidence="1" id="KW-1003">Cell membrane</keyword>
<keyword evidence="1" id="KW-0472">Membrane</keyword>
<proteinExistence type="inferred from homology"/>
<dbReference type="InterPro" id="IPR003744">
    <property type="entry name" value="YhhQ"/>
</dbReference>
<dbReference type="AlphaFoldDB" id="A0YCE8"/>
<evidence type="ECO:0000256" key="1">
    <source>
        <dbReference type="HAMAP-Rule" id="MF_02088"/>
    </source>
</evidence>
<dbReference type="NCBIfam" id="TIGR00697">
    <property type="entry name" value="queuosine precursor transporter"/>
    <property type="match status" value="1"/>
</dbReference>
<feature type="transmembrane region" description="Helical" evidence="1">
    <location>
        <begin position="96"/>
        <end position="118"/>
    </location>
</feature>
<protein>
    <recommendedName>
        <fullName evidence="1">Probable queuosine precursor transporter</fullName>
        <shortName evidence="1">Q precursor transporter</shortName>
    </recommendedName>
</protein>
<dbReference type="Proteomes" id="UP000004931">
    <property type="component" value="Unassembled WGS sequence"/>
</dbReference>
<dbReference type="eggNOG" id="COG1738">
    <property type="taxonomic scope" value="Bacteria"/>
</dbReference>
<organism evidence="2 3">
    <name type="scientific">marine gamma proteobacterium HTCC2143</name>
    <dbReference type="NCBI Taxonomy" id="247633"/>
    <lineage>
        <taxon>Bacteria</taxon>
        <taxon>Pseudomonadati</taxon>
        <taxon>Pseudomonadota</taxon>
        <taxon>Gammaproteobacteria</taxon>
        <taxon>Cellvibrionales</taxon>
        <taxon>Spongiibacteraceae</taxon>
        <taxon>BD1-7 clade</taxon>
    </lineage>
</organism>
<name>A0YCE8_9GAMM</name>
<feature type="transmembrane region" description="Helical" evidence="1">
    <location>
        <begin position="62"/>
        <end position="84"/>
    </location>
</feature>
<comment type="similarity">
    <text evidence="1">Belongs to the vitamin uptake transporter (VUT/ECF) (TC 2.A.88) family. Q precursor transporter subfamily.</text>
</comment>
<keyword evidence="1" id="KW-1133">Transmembrane helix</keyword>
<keyword evidence="1" id="KW-0812">Transmembrane</keyword>
<comment type="subcellular location">
    <subcellularLocation>
        <location evidence="1">Cell inner membrane</location>
        <topology evidence="1">Multi-pass membrane protein</topology>
    </subcellularLocation>
</comment>